<keyword evidence="2" id="KW-0868">Chloride</keyword>
<dbReference type="InterPro" id="IPR006029">
    <property type="entry name" value="Neurotrans-gated_channel_TM"/>
</dbReference>
<dbReference type="Gene3D" id="1.20.58.390">
    <property type="entry name" value="Neurotransmitter-gated ion-channel transmembrane domain"/>
    <property type="match status" value="1"/>
</dbReference>
<evidence type="ECO:0000256" key="2">
    <source>
        <dbReference type="ARBA" id="ARBA00023214"/>
    </source>
</evidence>
<gene>
    <name evidence="4" type="ORF">CIB84_010145</name>
</gene>
<organism evidence="4 5">
    <name type="scientific">Bambusicola thoracicus</name>
    <name type="common">Chinese bamboo-partridge</name>
    <name type="synonym">Perdix thoracica</name>
    <dbReference type="NCBI Taxonomy" id="9083"/>
    <lineage>
        <taxon>Eukaryota</taxon>
        <taxon>Metazoa</taxon>
        <taxon>Chordata</taxon>
        <taxon>Craniata</taxon>
        <taxon>Vertebrata</taxon>
        <taxon>Euteleostomi</taxon>
        <taxon>Archelosauria</taxon>
        <taxon>Archosauria</taxon>
        <taxon>Dinosauria</taxon>
        <taxon>Saurischia</taxon>
        <taxon>Theropoda</taxon>
        <taxon>Coelurosauria</taxon>
        <taxon>Aves</taxon>
        <taxon>Neognathae</taxon>
        <taxon>Galloanserae</taxon>
        <taxon>Galliformes</taxon>
        <taxon>Phasianidae</taxon>
        <taxon>Perdicinae</taxon>
        <taxon>Bambusicola</taxon>
    </lineage>
</organism>
<dbReference type="AlphaFoldDB" id="A0A2P4SPQ3"/>
<dbReference type="PANTHER" id="PTHR18945">
    <property type="entry name" value="NEUROTRANSMITTER GATED ION CHANNEL"/>
    <property type="match status" value="1"/>
</dbReference>
<dbReference type="InterPro" id="IPR036719">
    <property type="entry name" value="Neuro-gated_channel_TM_sf"/>
</dbReference>
<dbReference type="PRINTS" id="PR00253">
    <property type="entry name" value="GABAARECEPTR"/>
</dbReference>
<feature type="domain" description="Neurotransmitter-gated ion-channel transmembrane" evidence="3">
    <location>
        <begin position="1"/>
        <end position="61"/>
    </location>
</feature>
<dbReference type="InterPro" id="IPR038050">
    <property type="entry name" value="Neuro_actylchol_rec"/>
</dbReference>
<evidence type="ECO:0000259" key="3">
    <source>
        <dbReference type="Pfam" id="PF02932"/>
    </source>
</evidence>
<dbReference type="Pfam" id="PF02932">
    <property type="entry name" value="Neur_chan_memb"/>
    <property type="match status" value="1"/>
</dbReference>
<keyword evidence="1" id="KW-0406">Ion transport</keyword>
<protein>
    <recommendedName>
        <fullName evidence="3">Neurotransmitter-gated ion-channel transmembrane domain-containing protein</fullName>
    </recommendedName>
</protein>
<proteinExistence type="predicted"/>
<evidence type="ECO:0000313" key="5">
    <source>
        <dbReference type="Proteomes" id="UP000237246"/>
    </source>
</evidence>
<dbReference type="GO" id="GO:0004888">
    <property type="term" value="F:transmembrane signaling receptor activity"/>
    <property type="evidence" value="ECO:0007669"/>
    <property type="project" value="InterPro"/>
</dbReference>
<evidence type="ECO:0000256" key="1">
    <source>
        <dbReference type="ARBA" id="ARBA00023173"/>
    </source>
</evidence>
<dbReference type="SUPFAM" id="SSF90112">
    <property type="entry name" value="Neurotransmitter-gated ion-channel transmembrane pore"/>
    <property type="match status" value="1"/>
</dbReference>
<dbReference type="GO" id="GO:0005254">
    <property type="term" value="F:chloride channel activity"/>
    <property type="evidence" value="ECO:0007669"/>
    <property type="project" value="UniProtKB-KW"/>
</dbReference>
<dbReference type="GO" id="GO:0034707">
    <property type="term" value="C:chloride channel complex"/>
    <property type="evidence" value="ECO:0007669"/>
    <property type="project" value="UniProtKB-KW"/>
</dbReference>
<name>A0A2P4SPQ3_BAMTH</name>
<keyword evidence="1" id="KW-0407">Ion channel</keyword>
<keyword evidence="5" id="KW-1185">Reference proteome</keyword>
<accession>A0A2P4SPQ3</accession>
<keyword evidence="1" id="KW-0869">Chloride channel</keyword>
<comment type="caution">
    <text evidence="4">The sequence shown here is derived from an EMBL/GenBank/DDBJ whole genome shotgun (WGS) entry which is preliminary data.</text>
</comment>
<dbReference type="InterPro" id="IPR006201">
    <property type="entry name" value="Neur_channel"/>
</dbReference>
<reference evidence="4 5" key="1">
    <citation type="submission" date="2018-01" db="EMBL/GenBank/DDBJ databases">
        <title>Comparison of the Chinese Bamboo Partridge and Red Junglefowl genome sequences highlights the importance of demography in genome evolution.</title>
        <authorList>
            <person name="Tiley G.P."/>
            <person name="Kimball R.T."/>
            <person name="Braun E.L."/>
            <person name="Burleigh J.G."/>
        </authorList>
    </citation>
    <scope>NUCLEOTIDE SEQUENCE [LARGE SCALE GENOMIC DNA]</scope>
    <source>
        <strain evidence="4">RTK389</strain>
        <tissue evidence="4">Blood</tissue>
    </source>
</reference>
<sequence length="63" mass="7020">MPCTLITVLSWVSSWINYDASVARAALGITTVLTITTISTHLMETLPKIPYIEAIDIYLMLHL</sequence>
<dbReference type="EMBL" id="PPHD01030494">
    <property type="protein sequence ID" value="POI26105.1"/>
    <property type="molecule type" value="Genomic_DNA"/>
</dbReference>
<keyword evidence="1" id="KW-0813">Transport</keyword>
<evidence type="ECO:0000313" key="4">
    <source>
        <dbReference type="EMBL" id="POI26105.1"/>
    </source>
</evidence>
<dbReference type="Proteomes" id="UP000237246">
    <property type="component" value="Unassembled WGS sequence"/>
</dbReference>
<dbReference type="InterPro" id="IPR006028">
    <property type="entry name" value="GABAA/Glycine_rcpt"/>
</dbReference>